<sequence>MTEARQSGLVFNTVTAESSAVNVQAGRDVHFHASQVRLVRARVESVLGRARLASVLGVVALSFLVTPEPLDDRPIVLPTPTTITAEPTTSAASPVPTPTRTPTPRPVPAPTTTTTTLATSSRQPPTESTEPIVEVSLGRPEDDVDGCASPCHAMFIRMWGFPPNARFNVVPHSSEWDSPFNPGATLEVDADGTKEFHRFALPPNDHEVWVVVTFDGGEVKSKHYRWPLH</sequence>
<proteinExistence type="predicted"/>
<gene>
    <name evidence="2" type="ORF">GCM10010171_49910</name>
</gene>
<reference evidence="2" key="2">
    <citation type="submission" date="2020-09" db="EMBL/GenBank/DDBJ databases">
        <authorList>
            <person name="Sun Q."/>
            <person name="Ohkuma M."/>
        </authorList>
    </citation>
    <scope>NUCLEOTIDE SEQUENCE</scope>
    <source>
        <strain evidence="2">JCM 3276</strain>
    </source>
</reference>
<comment type="caution">
    <text evidence="2">The sequence shown here is derived from an EMBL/GenBank/DDBJ whole genome shotgun (WGS) entry which is preliminary data.</text>
</comment>
<evidence type="ECO:0000256" key="1">
    <source>
        <dbReference type="SAM" id="MobiDB-lite"/>
    </source>
</evidence>
<reference evidence="2" key="1">
    <citation type="journal article" date="2014" name="Int. J. Syst. Evol. Microbiol.">
        <title>Complete genome sequence of Corynebacterium casei LMG S-19264T (=DSM 44701T), isolated from a smear-ripened cheese.</title>
        <authorList>
            <consortium name="US DOE Joint Genome Institute (JGI-PGF)"/>
            <person name="Walter F."/>
            <person name="Albersmeier A."/>
            <person name="Kalinowski J."/>
            <person name="Ruckert C."/>
        </authorList>
    </citation>
    <scope>NUCLEOTIDE SEQUENCE</scope>
    <source>
        <strain evidence="2">JCM 3276</strain>
    </source>
</reference>
<organism evidence="2 3">
    <name type="scientific">Actinokineospora fastidiosa</name>
    <dbReference type="NCBI Taxonomy" id="1816"/>
    <lineage>
        <taxon>Bacteria</taxon>
        <taxon>Bacillati</taxon>
        <taxon>Actinomycetota</taxon>
        <taxon>Actinomycetes</taxon>
        <taxon>Pseudonocardiales</taxon>
        <taxon>Pseudonocardiaceae</taxon>
        <taxon>Actinokineospora</taxon>
    </lineage>
</organism>
<protein>
    <submittedName>
        <fullName evidence="2">Uncharacterized protein</fullName>
    </submittedName>
</protein>
<feature type="compositionally biased region" description="Pro residues" evidence="1">
    <location>
        <begin position="95"/>
        <end position="109"/>
    </location>
</feature>
<dbReference type="AlphaFoldDB" id="A0A918GMQ2"/>
<keyword evidence="3" id="KW-1185">Reference proteome</keyword>
<dbReference type="EMBL" id="BMRB01000005">
    <property type="protein sequence ID" value="GGS48818.1"/>
    <property type="molecule type" value="Genomic_DNA"/>
</dbReference>
<feature type="compositionally biased region" description="Polar residues" evidence="1">
    <location>
        <begin position="120"/>
        <end position="129"/>
    </location>
</feature>
<evidence type="ECO:0000313" key="3">
    <source>
        <dbReference type="Proteomes" id="UP000660680"/>
    </source>
</evidence>
<feature type="compositionally biased region" description="Low complexity" evidence="1">
    <location>
        <begin position="110"/>
        <end position="119"/>
    </location>
</feature>
<name>A0A918GMQ2_9PSEU</name>
<dbReference type="Proteomes" id="UP000660680">
    <property type="component" value="Unassembled WGS sequence"/>
</dbReference>
<accession>A0A918GMQ2</accession>
<feature type="compositionally biased region" description="Low complexity" evidence="1">
    <location>
        <begin position="79"/>
        <end position="94"/>
    </location>
</feature>
<evidence type="ECO:0000313" key="2">
    <source>
        <dbReference type="EMBL" id="GGS48818.1"/>
    </source>
</evidence>
<feature type="region of interest" description="Disordered" evidence="1">
    <location>
        <begin position="79"/>
        <end position="131"/>
    </location>
</feature>